<feature type="region of interest" description="Disordered" evidence="2">
    <location>
        <begin position="1"/>
        <end position="34"/>
    </location>
</feature>
<sequence length="288" mass="33104">MENNNEELQERTSKKQKTEREENEEDSDGSVQAEFFFNDPTEKDRDGILTIIQGCLKKVPWEPPSGSNDSTYGILATLITEQSNLGTVVKSDDKDDPYVLSVLSILNLKQYQQLESLGQSFIAMAKQVGSENDIQTMQKLITGERSQIGFLINERMGNIPIQLIGNLHKCVYDDLQWSLENTIDDNERKYYHFTHLMGIARVYTENPTMMTKENTVYVKPEERFYCEESILDLVWHTGESNKVDFYGKDKNTKPIKSKVIPEAMVLYCLPIKKFKFVVQKIAKTFVDA</sequence>
<evidence type="ECO:0000313" key="3">
    <source>
        <dbReference type="EMBL" id="BAN64537.1"/>
    </source>
</evidence>
<comment type="similarity">
    <text evidence="1">Belongs to the BCP1 family.</text>
</comment>
<dbReference type="GO" id="GO:0005634">
    <property type="term" value="C:nucleus"/>
    <property type="evidence" value="ECO:0007669"/>
    <property type="project" value="TreeGrafter"/>
</dbReference>
<reference evidence="3" key="1">
    <citation type="journal article" date="2014" name="BMC Genomics">
        <title>The Babesia bovis gene and promoter model: an update from full-length EST analysis.</title>
        <authorList>
            <person name="Yamagishi J."/>
            <person name="Wakaguri H."/>
            <person name="Yokoyama N."/>
            <person name="Yamashita R."/>
            <person name="Suzuki Y."/>
            <person name="Xuan X."/>
            <person name="Igarashi I."/>
        </authorList>
    </citation>
    <scope>NUCLEOTIDE SEQUENCE</scope>
    <source>
        <strain evidence="3">Texas</strain>
    </source>
</reference>
<accession>S6BKR5</accession>
<dbReference type="VEuPathDB" id="PiroplasmaDB:BBOV_IV005250"/>
<evidence type="ECO:0000256" key="1">
    <source>
        <dbReference type="ARBA" id="ARBA00006781"/>
    </source>
</evidence>
<dbReference type="InterPro" id="IPR025602">
    <property type="entry name" value="BCP1_family"/>
</dbReference>
<dbReference type="Pfam" id="PF13862">
    <property type="entry name" value="BCCIP"/>
    <property type="match status" value="1"/>
</dbReference>
<protein>
    <recommendedName>
        <fullName evidence="4">Protein BCP1</fullName>
    </recommendedName>
</protein>
<proteinExistence type="evidence at transcript level"/>
<dbReference type="AlphaFoldDB" id="S6BKR5"/>
<dbReference type="PANTHER" id="PTHR13261">
    <property type="entry name" value="BRCA2 AND CDKN1A INTERACTING PROTEIN"/>
    <property type="match status" value="1"/>
</dbReference>
<gene>
    <name evidence="3" type="primary">BBOV_IV005250</name>
</gene>
<feature type="compositionally biased region" description="Basic and acidic residues" evidence="2">
    <location>
        <begin position="8"/>
        <end position="20"/>
    </location>
</feature>
<name>S6BKR5_BABBO</name>
<dbReference type="PANTHER" id="PTHR13261:SF0">
    <property type="entry name" value="BRCA2 AND CDKN1A-INTERACTING PROTEIN"/>
    <property type="match status" value="1"/>
</dbReference>
<organism evidence="3">
    <name type="scientific">Babesia bovis</name>
    <dbReference type="NCBI Taxonomy" id="5865"/>
    <lineage>
        <taxon>Eukaryota</taxon>
        <taxon>Sar</taxon>
        <taxon>Alveolata</taxon>
        <taxon>Apicomplexa</taxon>
        <taxon>Aconoidasida</taxon>
        <taxon>Piroplasmida</taxon>
        <taxon>Babesiidae</taxon>
        <taxon>Babesia</taxon>
    </lineage>
</organism>
<evidence type="ECO:0000256" key="2">
    <source>
        <dbReference type="SAM" id="MobiDB-lite"/>
    </source>
</evidence>
<evidence type="ECO:0008006" key="4">
    <source>
        <dbReference type="Google" id="ProtNLM"/>
    </source>
</evidence>
<dbReference type="EMBL" id="AK440743">
    <property type="protein sequence ID" value="BAN64537.1"/>
    <property type="molecule type" value="mRNA"/>
</dbReference>